<reference evidence="2" key="1">
    <citation type="journal article" date="2020" name="Nat. Commun.">
        <title>Large-scale genome sequencing of mycorrhizal fungi provides insights into the early evolution of symbiotic traits.</title>
        <authorList>
            <person name="Miyauchi S."/>
            <person name="Kiss E."/>
            <person name="Kuo A."/>
            <person name="Drula E."/>
            <person name="Kohler A."/>
            <person name="Sanchez-Garcia M."/>
            <person name="Morin E."/>
            <person name="Andreopoulos B."/>
            <person name="Barry K.W."/>
            <person name="Bonito G."/>
            <person name="Buee M."/>
            <person name="Carver A."/>
            <person name="Chen C."/>
            <person name="Cichocki N."/>
            <person name="Clum A."/>
            <person name="Culley D."/>
            <person name="Crous P.W."/>
            <person name="Fauchery L."/>
            <person name="Girlanda M."/>
            <person name="Hayes R.D."/>
            <person name="Keri Z."/>
            <person name="LaButti K."/>
            <person name="Lipzen A."/>
            <person name="Lombard V."/>
            <person name="Magnuson J."/>
            <person name="Maillard F."/>
            <person name="Murat C."/>
            <person name="Nolan M."/>
            <person name="Ohm R.A."/>
            <person name="Pangilinan J."/>
            <person name="Pereira M.F."/>
            <person name="Perotto S."/>
            <person name="Peter M."/>
            <person name="Pfister S."/>
            <person name="Riley R."/>
            <person name="Sitrit Y."/>
            <person name="Stielow J.B."/>
            <person name="Szollosi G."/>
            <person name="Zifcakova L."/>
            <person name="Stursova M."/>
            <person name="Spatafora J.W."/>
            <person name="Tedersoo L."/>
            <person name="Vaario L.M."/>
            <person name="Yamada A."/>
            <person name="Yan M."/>
            <person name="Wang P."/>
            <person name="Xu J."/>
            <person name="Bruns T."/>
            <person name="Baldrian P."/>
            <person name="Vilgalys R."/>
            <person name="Dunand C."/>
            <person name="Henrissat B."/>
            <person name="Grigoriev I.V."/>
            <person name="Hibbett D."/>
            <person name="Nagy L.G."/>
            <person name="Martin F.M."/>
        </authorList>
    </citation>
    <scope>NUCLEOTIDE SEQUENCE</scope>
    <source>
        <strain evidence="2">UP504</strain>
    </source>
</reference>
<evidence type="ECO:0000313" key="2">
    <source>
        <dbReference type="EMBL" id="KAF9504349.1"/>
    </source>
</evidence>
<dbReference type="Proteomes" id="UP000886523">
    <property type="component" value="Unassembled WGS sequence"/>
</dbReference>
<evidence type="ECO:0000313" key="3">
    <source>
        <dbReference type="Proteomes" id="UP000886523"/>
    </source>
</evidence>
<keyword evidence="1" id="KW-0812">Transmembrane</keyword>
<evidence type="ECO:0000256" key="1">
    <source>
        <dbReference type="SAM" id="Phobius"/>
    </source>
</evidence>
<dbReference type="EMBL" id="MU129236">
    <property type="protein sequence ID" value="KAF9504349.1"/>
    <property type="molecule type" value="Genomic_DNA"/>
</dbReference>
<accession>A0A9P6AEN0</accession>
<sequence>MEVTQRPKHVYITYVCLDYSCIYFAVFIRSARLVLRKITAYQDARGLGLEDVFPIEEQGCTGAKGVSRTNEAIK</sequence>
<feature type="transmembrane region" description="Helical" evidence="1">
    <location>
        <begin position="12"/>
        <end position="35"/>
    </location>
</feature>
<keyword evidence="1" id="KW-0472">Membrane</keyword>
<organism evidence="2 3">
    <name type="scientific">Hydnum rufescens UP504</name>
    <dbReference type="NCBI Taxonomy" id="1448309"/>
    <lineage>
        <taxon>Eukaryota</taxon>
        <taxon>Fungi</taxon>
        <taxon>Dikarya</taxon>
        <taxon>Basidiomycota</taxon>
        <taxon>Agaricomycotina</taxon>
        <taxon>Agaricomycetes</taxon>
        <taxon>Cantharellales</taxon>
        <taxon>Hydnaceae</taxon>
        <taxon>Hydnum</taxon>
    </lineage>
</organism>
<dbReference type="AlphaFoldDB" id="A0A9P6AEN0"/>
<name>A0A9P6AEN0_9AGAM</name>
<keyword evidence="3" id="KW-1185">Reference proteome</keyword>
<comment type="caution">
    <text evidence="2">The sequence shown here is derived from an EMBL/GenBank/DDBJ whole genome shotgun (WGS) entry which is preliminary data.</text>
</comment>
<keyword evidence="1" id="KW-1133">Transmembrane helix</keyword>
<protein>
    <submittedName>
        <fullName evidence="2">Uncharacterized protein</fullName>
    </submittedName>
</protein>
<proteinExistence type="predicted"/>
<gene>
    <name evidence="2" type="ORF">BS47DRAFT_1355332</name>
</gene>